<dbReference type="EMBL" id="JXJN01020050">
    <property type="status" value="NOT_ANNOTATED_CDS"/>
    <property type="molecule type" value="Genomic_DNA"/>
</dbReference>
<keyword evidence="3" id="KW-1185">Reference proteome</keyword>
<evidence type="ECO:0000313" key="3">
    <source>
        <dbReference type="Proteomes" id="UP000092460"/>
    </source>
</evidence>
<keyword evidence="1" id="KW-0472">Membrane</keyword>
<protein>
    <submittedName>
        <fullName evidence="2">Uncharacterized protein</fullName>
    </submittedName>
</protein>
<accession>A0A1B0BT87</accession>
<dbReference type="EMBL" id="JXJN01020051">
    <property type="status" value="NOT_ANNOTATED_CDS"/>
    <property type="molecule type" value="Genomic_DNA"/>
</dbReference>
<name>A0A1B0BT87_9MUSC</name>
<keyword evidence="1" id="KW-0812">Transmembrane</keyword>
<dbReference type="EnsemblMetazoa" id="GPPI039806-RA">
    <property type="protein sequence ID" value="GPPI039806-PA"/>
    <property type="gene ID" value="GPPI039806"/>
</dbReference>
<feature type="transmembrane region" description="Helical" evidence="1">
    <location>
        <begin position="106"/>
        <end position="125"/>
    </location>
</feature>
<sequence length="133" mass="15291">MTSWWFRGTGGKNGSVNLTSTGKTRPSFRKTNYNMLKDVLSAMVWNLDYNHIYGSLSAIDTTFPDKPYSKPDCEVGPNFEESVNVMLIRNEVWHKNFHHNAILKNVTLKSIYLMVMHVVLIVNIFDFQSKLST</sequence>
<organism evidence="2 3">
    <name type="scientific">Glossina palpalis gambiensis</name>
    <dbReference type="NCBI Taxonomy" id="67801"/>
    <lineage>
        <taxon>Eukaryota</taxon>
        <taxon>Metazoa</taxon>
        <taxon>Ecdysozoa</taxon>
        <taxon>Arthropoda</taxon>
        <taxon>Hexapoda</taxon>
        <taxon>Insecta</taxon>
        <taxon>Pterygota</taxon>
        <taxon>Neoptera</taxon>
        <taxon>Endopterygota</taxon>
        <taxon>Diptera</taxon>
        <taxon>Brachycera</taxon>
        <taxon>Muscomorpha</taxon>
        <taxon>Hippoboscoidea</taxon>
        <taxon>Glossinidae</taxon>
        <taxon>Glossina</taxon>
    </lineage>
</organism>
<reference evidence="2" key="2">
    <citation type="submission" date="2020-05" db="UniProtKB">
        <authorList>
            <consortium name="EnsemblMetazoa"/>
        </authorList>
    </citation>
    <scope>IDENTIFICATION</scope>
    <source>
        <strain evidence="2">IAEA</strain>
    </source>
</reference>
<reference evidence="3" key="1">
    <citation type="submission" date="2015-01" db="EMBL/GenBank/DDBJ databases">
        <authorList>
            <person name="Aksoy S."/>
            <person name="Warren W."/>
            <person name="Wilson R.K."/>
        </authorList>
    </citation>
    <scope>NUCLEOTIDE SEQUENCE [LARGE SCALE GENOMIC DNA]</scope>
    <source>
        <strain evidence="3">IAEA</strain>
    </source>
</reference>
<proteinExistence type="predicted"/>
<keyword evidence="1" id="KW-1133">Transmembrane helix</keyword>
<evidence type="ECO:0000313" key="2">
    <source>
        <dbReference type="EnsemblMetazoa" id="GPPI039806-PA"/>
    </source>
</evidence>
<dbReference type="Proteomes" id="UP000092460">
    <property type="component" value="Unassembled WGS sequence"/>
</dbReference>
<dbReference type="AlphaFoldDB" id="A0A1B0BT87"/>
<evidence type="ECO:0000256" key="1">
    <source>
        <dbReference type="SAM" id="Phobius"/>
    </source>
</evidence>
<dbReference type="VEuPathDB" id="VectorBase:GPPI039806"/>